<proteinExistence type="predicted"/>
<dbReference type="Pfam" id="PF06090">
    <property type="entry name" value="Ins_P5_2-kin"/>
    <property type="match status" value="1"/>
</dbReference>
<dbReference type="InterPro" id="IPR009286">
    <property type="entry name" value="Ins_P5_2-kin"/>
</dbReference>
<comment type="function">
    <text evidence="1">Phosphorylates Ins(1,3,4,5,6)P5 at position 2 to form Ins(1,2,3,4,5,6)P6 (InsP6 or phytate).</text>
</comment>
<keyword evidence="1" id="KW-0067">ATP-binding</keyword>
<evidence type="ECO:0000256" key="1">
    <source>
        <dbReference type="RuleBase" id="RU364126"/>
    </source>
</evidence>
<comment type="catalytic activity">
    <reaction evidence="1">
        <text>1D-myo-inositol 1,3,4,5,6-pentakisphosphate + ATP = 1D-myo-inositol hexakisphosphate + ADP + H(+)</text>
        <dbReference type="Rhea" id="RHEA:20313"/>
        <dbReference type="ChEBI" id="CHEBI:15378"/>
        <dbReference type="ChEBI" id="CHEBI:30616"/>
        <dbReference type="ChEBI" id="CHEBI:57733"/>
        <dbReference type="ChEBI" id="CHEBI:58130"/>
        <dbReference type="ChEBI" id="CHEBI:456216"/>
        <dbReference type="EC" id="2.7.1.158"/>
    </reaction>
</comment>
<keyword evidence="1" id="KW-0808">Transferase</keyword>
<dbReference type="EC" id="2.7.1.158" evidence="1"/>
<accession>A0ABX6F1T3</accession>
<organism evidence="2 3">
    <name type="scientific">Kluyveromyces marxianus</name>
    <name type="common">Yeast</name>
    <name type="synonym">Candida kefyr</name>
    <dbReference type="NCBI Taxonomy" id="4911"/>
    <lineage>
        <taxon>Eukaryota</taxon>
        <taxon>Fungi</taxon>
        <taxon>Dikarya</taxon>
        <taxon>Ascomycota</taxon>
        <taxon>Saccharomycotina</taxon>
        <taxon>Saccharomycetes</taxon>
        <taxon>Saccharomycetales</taxon>
        <taxon>Saccharomycetaceae</taxon>
        <taxon>Kluyveromyces</taxon>
    </lineage>
</organism>
<gene>
    <name evidence="2" type="primary">IPK1</name>
    <name evidence="2" type="ORF">FIM1_4674</name>
</gene>
<reference evidence="2 3" key="1">
    <citation type="submission" date="2016-03" db="EMBL/GenBank/DDBJ databases">
        <title>How can Kluyveromyces marxianus grow so fast - potential evolutionary course in Saccharomyces Complex revealed by comparative genomics.</title>
        <authorList>
            <person name="Mo W."/>
            <person name="Lu W."/>
            <person name="Yang X."/>
            <person name="Qi J."/>
            <person name="Lv H."/>
        </authorList>
    </citation>
    <scope>NUCLEOTIDE SEQUENCE [LARGE SCALE GENOMIC DNA]</scope>
    <source>
        <strain evidence="2 3">FIM1</strain>
    </source>
</reference>
<keyword evidence="3" id="KW-1185">Reference proteome</keyword>
<sequence>MVVSIVGRGNANIVCVVDHDDTEVYRISVRFGQLSANNTYVQDNYKYIDSVVRNIGPIGDLLVPMRIQAVPAISELGYLAKSEGVAIDEEYMSCIVMPHLYAQQNIYKKLDHFNRVHFNEACDLVTWEFKPKWLYQSTDYCRNCSHNAWKGRGIGYCFLDEPSVILHEVFETQQQLPLPREFLDDITKYLSAPDNILQRLYAAQLQAKDDLALLMILRDVTCFLSWSQQTREISVKVVDVDLKPMEKLGHWKSTEAALSSLPNGMKRQRHDFGGTTHIN</sequence>
<dbReference type="Proteomes" id="UP000422736">
    <property type="component" value="Chromosome 7"/>
</dbReference>
<keyword evidence="1" id="KW-0418">Kinase</keyword>
<dbReference type="EMBL" id="CP015061">
    <property type="protein sequence ID" value="QGN18347.1"/>
    <property type="molecule type" value="Genomic_DNA"/>
</dbReference>
<comment type="domain">
    <text evidence="1">The EXKPK motif is conserved in inositol-pentakisphosphate 2-kinases of both family 1 and 2.</text>
</comment>
<evidence type="ECO:0000313" key="2">
    <source>
        <dbReference type="EMBL" id="QGN18347.1"/>
    </source>
</evidence>
<keyword evidence="1" id="KW-0547">Nucleotide-binding</keyword>
<reference evidence="2 3" key="2">
    <citation type="submission" date="2019-11" db="EMBL/GenBank/DDBJ databases">
        <authorList>
            <person name="Lu H."/>
        </authorList>
    </citation>
    <scope>NUCLEOTIDE SEQUENCE [LARGE SCALE GENOMIC DNA]</scope>
    <source>
        <strain evidence="2 3">FIM1</strain>
    </source>
</reference>
<evidence type="ECO:0000313" key="3">
    <source>
        <dbReference type="Proteomes" id="UP000422736"/>
    </source>
</evidence>
<name>A0ABX6F1T3_KLUMA</name>
<protein>
    <recommendedName>
        <fullName evidence="1">Inositol-pentakisphosphate 2-kinase</fullName>
        <ecNumber evidence="1">2.7.1.158</ecNumber>
    </recommendedName>
</protein>